<comment type="caution">
    <text evidence="1">The sequence shown here is derived from an EMBL/GenBank/DDBJ whole genome shotgun (WGS) entry which is preliminary data.</text>
</comment>
<dbReference type="RefSeq" id="WP_221223834.1">
    <property type="nucleotide sequence ID" value="NZ_JACHXJ010000001.1"/>
</dbReference>
<dbReference type="EMBL" id="JACHXJ010000001">
    <property type="protein sequence ID" value="MBB3126622.1"/>
    <property type="molecule type" value="Genomic_DNA"/>
</dbReference>
<name>A0A839TJ07_9BACL</name>
<sequence length="66" mass="7339">MPRVYYAKSSGTDRAFMAVPSGGGWSQTSIAPGKPIERLSVERNDNGVDILYLVDVTNRKLYYGRN</sequence>
<dbReference type="AlphaFoldDB" id="A0A839TJ07"/>
<organism evidence="1 2">
    <name type="scientific">Paenibacillus rhizosphaerae</name>
    <dbReference type="NCBI Taxonomy" id="297318"/>
    <lineage>
        <taxon>Bacteria</taxon>
        <taxon>Bacillati</taxon>
        <taxon>Bacillota</taxon>
        <taxon>Bacilli</taxon>
        <taxon>Bacillales</taxon>
        <taxon>Paenibacillaceae</taxon>
        <taxon>Paenibacillus</taxon>
    </lineage>
</organism>
<reference evidence="1 2" key="1">
    <citation type="submission" date="2020-08" db="EMBL/GenBank/DDBJ databases">
        <title>Genomic Encyclopedia of Type Strains, Phase III (KMG-III): the genomes of soil and plant-associated and newly described type strains.</title>
        <authorList>
            <person name="Whitman W."/>
        </authorList>
    </citation>
    <scope>NUCLEOTIDE SEQUENCE [LARGE SCALE GENOMIC DNA]</scope>
    <source>
        <strain evidence="1 2">CECT 5831</strain>
    </source>
</reference>
<evidence type="ECO:0000313" key="1">
    <source>
        <dbReference type="EMBL" id="MBB3126622.1"/>
    </source>
</evidence>
<gene>
    <name evidence="1" type="ORF">FHS19_001276</name>
</gene>
<proteinExistence type="predicted"/>
<evidence type="ECO:0000313" key="2">
    <source>
        <dbReference type="Proteomes" id="UP000517523"/>
    </source>
</evidence>
<accession>A0A839TJ07</accession>
<protein>
    <submittedName>
        <fullName evidence="1">Uncharacterized protein</fullName>
    </submittedName>
</protein>
<dbReference type="Proteomes" id="UP000517523">
    <property type="component" value="Unassembled WGS sequence"/>
</dbReference>